<sequence>MLEEVELEEDSEELESESESAKLKTELEAEELEAAQLEVALDTVALEVALSAPSHSLILCQAKARDARRPTRDANPRNFAGNIFSPS</sequence>
<protein>
    <submittedName>
        <fullName evidence="2">Uncharacterized protein</fullName>
    </submittedName>
</protein>
<feature type="region of interest" description="Disordered" evidence="1">
    <location>
        <begin position="1"/>
        <end position="21"/>
    </location>
</feature>
<feature type="compositionally biased region" description="Acidic residues" evidence="1">
    <location>
        <begin position="1"/>
        <end position="18"/>
    </location>
</feature>
<organism evidence="2 3">
    <name type="scientific">Gardnerella vaginalis 1500E</name>
    <dbReference type="NCBI Taxonomy" id="698957"/>
    <lineage>
        <taxon>Bacteria</taxon>
        <taxon>Bacillati</taxon>
        <taxon>Actinomycetota</taxon>
        <taxon>Actinomycetes</taxon>
        <taxon>Bifidobacteriales</taxon>
        <taxon>Bifidobacteriaceae</taxon>
        <taxon>Gardnerella</taxon>
    </lineage>
</organism>
<feature type="region of interest" description="Disordered" evidence="1">
    <location>
        <begin position="64"/>
        <end position="87"/>
    </location>
</feature>
<accession>I4LZJ0</accession>
<name>I4LZJ0_GARVA</name>
<reference evidence="2 3" key="1">
    <citation type="journal article" date="2012" name="J. Bacteriol.">
        <title>Comparative Genomic Analyses of 17 Clinical Isolates of Gardnerella vaginalis Provide Evidence of Multiple Genetically Isolated Clades Consistent with Subspeciation into Genovars.</title>
        <authorList>
            <person name="Ahmed A."/>
            <person name="Earl J."/>
            <person name="Retchless A."/>
            <person name="Hillier S."/>
            <person name="Rabe L."/>
            <person name="Cherpes T."/>
            <person name="Powell E."/>
            <person name="Janto B."/>
            <person name="Eutsey R."/>
            <person name="Hiller N.L."/>
            <person name="Boissy R."/>
            <person name="Dahlgreen M."/>
            <person name="Hall B."/>
            <person name="Costerton J."/>
            <person name="Post J.C."/>
            <person name="Hu F."/>
            <person name="Ehrlich G."/>
        </authorList>
    </citation>
    <scope>NUCLEOTIDE SEQUENCE [LARGE SCALE GENOMIC DNA]</scope>
    <source>
        <strain evidence="2 3">1500E</strain>
    </source>
</reference>
<dbReference type="EMBL" id="ADES01000014">
    <property type="protein sequence ID" value="EIK82380.1"/>
    <property type="molecule type" value="Genomic_DNA"/>
</dbReference>
<evidence type="ECO:0000313" key="2">
    <source>
        <dbReference type="EMBL" id="EIK82380.1"/>
    </source>
</evidence>
<proteinExistence type="predicted"/>
<feature type="compositionally biased region" description="Basic and acidic residues" evidence="1">
    <location>
        <begin position="64"/>
        <end position="75"/>
    </location>
</feature>
<dbReference type="AlphaFoldDB" id="I4LZJ0"/>
<evidence type="ECO:0000256" key="1">
    <source>
        <dbReference type="SAM" id="MobiDB-lite"/>
    </source>
</evidence>
<comment type="caution">
    <text evidence="2">The sequence shown here is derived from an EMBL/GenBank/DDBJ whole genome shotgun (WGS) entry which is preliminary data.</text>
</comment>
<gene>
    <name evidence="2" type="ORF">CGSMWGv1500E_04206</name>
</gene>
<evidence type="ECO:0000313" key="3">
    <source>
        <dbReference type="Proteomes" id="UP000032875"/>
    </source>
</evidence>
<dbReference type="Proteomes" id="UP000032875">
    <property type="component" value="Unassembled WGS sequence"/>
</dbReference>